<dbReference type="EMBL" id="CAXHTA020000001">
    <property type="protein sequence ID" value="CAL5218440.1"/>
    <property type="molecule type" value="Genomic_DNA"/>
</dbReference>
<feature type="domain" description="CBS" evidence="3">
    <location>
        <begin position="76"/>
        <end position="136"/>
    </location>
</feature>
<feature type="domain" description="CBS" evidence="3">
    <location>
        <begin position="168"/>
        <end position="226"/>
    </location>
</feature>
<keyword evidence="1" id="KW-0677">Repeat</keyword>
<reference evidence="4 5" key="1">
    <citation type="submission" date="2024-06" db="EMBL/GenBank/DDBJ databases">
        <authorList>
            <person name="Kraege A."/>
            <person name="Thomma B."/>
        </authorList>
    </citation>
    <scope>NUCLEOTIDE SEQUENCE [LARGE SCALE GENOMIC DNA]</scope>
</reference>
<proteinExistence type="predicted"/>
<evidence type="ECO:0000256" key="1">
    <source>
        <dbReference type="ARBA" id="ARBA00022737"/>
    </source>
</evidence>
<dbReference type="PANTHER" id="PTHR48108:SF6">
    <property type="entry name" value="CBS DOMAIN-CONTAINING PROTEIN CBSX1, CHLOROPLASTIC"/>
    <property type="match status" value="1"/>
</dbReference>
<dbReference type="PANTHER" id="PTHR48108">
    <property type="entry name" value="CBS DOMAIN-CONTAINING PROTEIN CBSX2, CHLOROPLASTIC"/>
    <property type="match status" value="1"/>
</dbReference>
<sequence>MAGAACFSGRVAAHQDSRDLYTDVFIRQPQRPTRLAKAAPCQRLKSRFERRHPLSVTRAAVAIPELGGPLKVDDVMTKKQLFSVREDTSIDEALDLIVRHRISGLPVLDMEDRVVGIVSDYDLLSLDAVSGKMQDTGFFPRPDTNWDAFHQIQKLVLKNAGKMVADVMTESPVVVRRTTDMTSAARLLLDTKVRRLPVVDDDGRLVGIFTRGDVIKAALEARRAAMNNN</sequence>
<keyword evidence="5" id="KW-1185">Reference proteome</keyword>
<keyword evidence="2" id="KW-0129">CBS domain</keyword>
<evidence type="ECO:0000259" key="3">
    <source>
        <dbReference type="PROSITE" id="PS51371"/>
    </source>
</evidence>
<accession>A0ABP1FEX8</accession>
<dbReference type="Gene3D" id="3.10.580.10">
    <property type="entry name" value="CBS-domain"/>
    <property type="match status" value="1"/>
</dbReference>
<dbReference type="InterPro" id="IPR046342">
    <property type="entry name" value="CBS_dom_sf"/>
</dbReference>
<dbReference type="InterPro" id="IPR000644">
    <property type="entry name" value="CBS_dom"/>
</dbReference>
<evidence type="ECO:0000313" key="5">
    <source>
        <dbReference type="Proteomes" id="UP001497392"/>
    </source>
</evidence>
<organism evidence="4 5">
    <name type="scientific">Coccomyxa viridis</name>
    <dbReference type="NCBI Taxonomy" id="1274662"/>
    <lineage>
        <taxon>Eukaryota</taxon>
        <taxon>Viridiplantae</taxon>
        <taxon>Chlorophyta</taxon>
        <taxon>core chlorophytes</taxon>
        <taxon>Trebouxiophyceae</taxon>
        <taxon>Trebouxiophyceae incertae sedis</taxon>
        <taxon>Coccomyxaceae</taxon>
        <taxon>Coccomyxa</taxon>
    </lineage>
</organism>
<gene>
    <name evidence="4" type="primary">g121</name>
    <name evidence="4" type="ORF">VP750_LOCUS99</name>
</gene>
<name>A0ABP1FEX8_9CHLO</name>
<protein>
    <submittedName>
        <fullName evidence="4">G121 protein</fullName>
    </submittedName>
</protein>
<comment type="caution">
    <text evidence="4">The sequence shown here is derived from an EMBL/GenBank/DDBJ whole genome shotgun (WGS) entry which is preliminary data.</text>
</comment>
<dbReference type="SUPFAM" id="SSF54631">
    <property type="entry name" value="CBS-domain pair"/>
    <property type="match status" value="1"/>
</dbReference>
<dbReference type="SMART" id="SM00116">
    <property type="entry name" value="CBS"/>
    <property type="match status" value="2"/>
</dbReference>
<evidence type="ECO:0000256" key="2">
    <source>
        <dbReference type="PROSITE-ProRule" id="PRU00703"/>
    </source>
</evidence>
<dbReference type="PROSITE" id="PS51371">
    <property type="entry name" value="CBS"/>
    <property type="match status" value="2"/>
</dbReference>
<dbReference type="Proteomes" id="UP001497392">
    <property type="component" value="Unassembled WGS sequence"/>
</dbReference>
<dbReference type="InterPro" id="IPR051462">
    <property type="entry name" value="CBS_domain-containing"/>
</dbReference>
<evidence type="ECO:0000313" key="4">
    <source>
        <dbReference type="EMBL" id="CAL5218440.1"/>
    </source>
</evidence>
<dbReference type="Pfam" id="PF00571">
    <property type="entry name" value="CBS"/>
    <property type="match status" value="2"/>
</dbReference>